<proteinExistence type="predicted"/>
<evidence type="ECO:0000313" key="2">
    <source>
        <dbReference type="EMBL" id="MQS37685.1"/>
    </source>
</evidence>
<name>A0ABW9NWI4_9ACTN</name>
<feature type="chain" id="PRO_5047307531" description="Secreted protein" evidence="1">
    <location>
        <begin position="38"/>
        <end position="157"/>
    </location>
</feature>
<organism evidence="2 3">
    <name type="scientific">Streptomyces katsurahamanus</name>
    <dbReference type="NCBI Taxonomy" id="2577098"/>
    <lineage>
        <taxon>Bacteria</taxon>
        <taxon>Bacillati</taxon>
        <taxon>Actinomycetota</taxon>
        <taxon>Actinomycetes</taxon>
        <taxon>Kitasatosporales</taxon>
        <taxon>Streptomycetaceae</taxon>
        <taxon>Streptomyces</taxon>
    </lineage>
</organism>
<dbReference type="EMBL" id="VDEQ01000210">
    <property type="protein sequence ID" value="MQS37685.1"/>
    <property type="molecule type" value="Genomic_DNA"/>
</dbReference>
<sequence length="157" mass="16029">MPIRLSNRYLRRTTATVAASFTALAGLGLALPASAHAAPGCTTLSATVANSAGNPGGHVQATLCSSSSAPYSWSLNESYYNFVQDYQADGVAARAYIQSTGSINGPLAVDDTSTAGGADLGSWESTNTGTWVRVYVCLGTKYPGSTGARCASDYASA</sequence>
<keyword evidence="1" id="KW-0732">Signal</keyword>
<evidence type="ECO:0000256" key="1">
    <source>
        <dbReference type="SAM" id="SignalP"/>
    </source>
</evidence>
<keyword evidence="3" id="KW-1185">Reference proteome</keyword>
<feature type="signal peptide" evidence="1">
    <location>
        <begin position="1"/>
        <end position="37"/>
    </location>
</feature>
<dbReference type="RefSeq" id="WP_153484734.1">
    <property type="nucleotide sequence ID" value="NZ_VDEQ01000210.1"/>
</dbReference>
<accession>A0ABW9NWI4</accession>
<gene>
    <name evidence="2" type="ORF">FFZ77_19215</name>
</gene>
<reference evidence="2 3" key="1">
    <citation type="submission" date="2019-06" db="EMBL/GenBank/DDBJ databases">
        <title>Comparative genomics and metabolomics analyses of clavulanic acid producing Streptomyces species provides insight into specialized metabolism and evolution of beta-lactam biosynthetic gene clusters.</title>
        <authorList>
            <person name="Moore M.A."/>
            <person name="Cruz-Morales P."/>
            <person name="Barona Gomez F."/>
            <person name="Kapil T."/>
        </authorList>
    </citation>
    <scope>NUCLEOTIDE SEQUENCE [LARGE SCALE GENOMIC DNA]</scope>
    <source>
        <strain evidence="2 3">T-272</strain>
    </source>
</reference>
<evidence type="ECO:0008006" key="4">
    <source>
        <dbReference type="Google" id="ProtNLM"/>
    </source>
</evidence>
<evidence type="ECO:0000313" key="3">
    <source>
        <dbReference type="Proteomes" id="UP000460558"/>
    </source>
</evidence>
<dbReference type="Proteomes" id="UP000460558">
    <property type="component" value="Unassembled WGS sequence"/>
</dbReference>
<comment type="caution">
    <text evidence="2">The sequence shown here is derived from an EMBL/GenBank/DDBJ whole genome shotgun (WGS) entry which is preliminary data.</text>
</comment>
<protein>
    <recommendedName>
        <fullName evidence="4">Secreted protein</fullName>
    </recommendedName>
</protein>